<gene>
    <name evidence="1" type="ORF">TSAR_000808</name>
</gene>
<organism evidence="1 2">
    <name type="scientific">Trichomalopsis sarcophagae</name>
    <dbReference type="NCBI Taxonomy" id="543379"/>
    <lineage>
        <taxon>Eukaryota</taxon>
        <taxon>Metazoa</taxon>
        <taxon>Ecdysozoa</taxon>
        <taxon>Arthropoda</taxon>
        <taxon>Hexapoda</taxon>
        <taxon>Insecta</taxon>
        <taxon>Pterygota</taxon>
        <taxon>Neoptera</taxon>
        <taxon>Endopterygota</taxon>
        <taxon>Hymenoptera</taxon>
        <taxon>Apocrita</taxon>
        <taxon>Proctotrupomorpha</taxon>
        <taxon>Chalcidoidea</taxon>
        <taxon>Pteromalidae</taxon>
        <taxon>Pteromalinae</taxon>
        <taxon>Trichomalopsis</taxon>
    </lineage>
</organism>
<sequence length="102" mass="11370">NFIVKTLCLKRLGATGHFAVVPFAAAKTSFKLVNFSKKTPGSLHRRFFDAVPRSSYNALKNAPGHRGNLEMKEKELSHRIFCDVEKSGIKLGYSAKTPFVPF</sequence>
<keyword evidence="2" id="KW-1185">Reference proteome</keyword>
<reference evidence="1 2" key="1">
    <citation type="journal article" date="2017" name="Curr. Biol.">
        <title>The Evolution of Venom by Co-option of Single-Copy Genes.</title>
        <authorList>
            <person name="Martinson E.O."/>
            <person name="Mrinalini"/>
            <person name="Kelkar Y.D."/>
            <person name="Chang C.H."/>
            <person name="Werren J.H."/>
        </authorList>
    </citation>
    <scope>NUCLEOTIDE SEQUENCE [LARGE SCALE GENOMIC DNA]</scope>
    <source>
        <strain evidence="1 2">Alberta</strain>
        <tissue evidence="1">Whole body</tissue>
    </source>
</reference>
<dbReference type="EMBL" id="NNAY01000056">
    <property type="protein sequence ID" value="OXU31470.1"/>
    <property type="molecule type" value="Genomic_DNA"/>
</dbReference>
<proteinExistence type="predicted"/>
<evidence type="ECO:0000313" key="2">
    <source>
        <dbReference type="Proteomes" id="UP000215335"/>
    </source>
</evidence>
<comment type="caution">
    <text evidence="1">The sequence shown here is derived from an EMBL/GenBank/DDBJ whole genome shotgun (WGS) entry which is preliminary data.</text>
</comment>
<dbReference type="AlphaFoldDB" id="A0A232FLT5"/>
<dbReference type="Proteomes" id="UP000215335">
    <property type="component" value="Unassembled WGS sequence"/>
</dbReference>
<feature type="non-terminal residue" evidence="1">
    <location>
        <position position="1"/>
    </location>
</feature>
<evidence type="ECO:0000313" key="1">
    <source>
        <dbReference type="EMBL" id="OXU31470.1"/>
    </source>
</evidence>
<accession>A0A232FLT5</accession>
<protein>
    <submittedName>
        <fullName evidence="1">Uncharacterized protein</fullName>
    </submittedName>
</protein>
<name>A0A232FLT5_9HYME</name>